<accession>A0A1G2MSU8</accession>
<dbReference type="PROSITE" id="PS50819">
    <property type="entry name" value="INTEIN_ENDONUCLEASE"/>
    <property type="match status" value="1"/>
</dbReference>
<dbReference type="Proteomes" id="UP000177565">
    <property type="component" value="Unassembled WGS sequence"/>
</dbReference>
<gene>
    <name evidence="2" type="ORF">A3C06_00785</name>
</gene>
<evidence type="ECO:0000313" key="2">
    <source>
        <dbReference type="EMBL" id="OHA26092.1"/>
    </source>
</evidence>
<evidence type="ECO:0000259" key="1">
    <source>
        <dbReference type="PROSITE" id="PS50819"/>
    </source>
</evidence>
<dbReference type="Gene3D" id="3.10.28.10">
    <property type="entry name" value="Homing endonucleases"/>
    <property type="match status" value="1"/>
</dbReference>
<name>A0A1G2MSU8_9BACT</name>
<dbReference type="STRING" id="1802312.A3C06_00785"/>
<dbReference type="GO" id="GO:0004519">
    <property type="term" value="F:endonuclease activity"/>
    <property type="evidence" value="ECO:0007669"/>
    <property type="project" value="InterPro"/>
</dbReference>
<evidence type="ECO:0000313" key="3">
    <source>
        <dbReference type="Proteomes" id="UP000177565"/>
    </source>
</evidence>
<dbReference type="InterPro" id="IPR027434">
    <property type="entry name" value="Homing_endonucl"/>
</dbReference>
<feature type="domain" description="DOD-type homing endonuclease" evidence="1">
    <location>
        <begin position="23"/>
        <end position="157"/>
    </location>
</feature>
<proteinExistence type="predicted"/>
<dbReference type="EMBL" id="MHRQ01000027">
    <property type="protein sequence ID" value="OHA26092.1"/>
    <property type="molecule type" value="Genomic_DNA"/>
</dbReference>
<sequence>MVGIKFYVNENFFNTWTPQMGYVLGYLYADGSLEDASYLRGKYIRVSSTDRQTIVKIKRWLKSKHTIVKQTPWHAKGKERFLLRIGNQKLYESLLEKGLYPNKSLTIRLPKVPQHCLAHFVRGYFDGDGCVNLYTTRGKRGQRVIRKLTIIFTSGSFDFLLGLCDTLQRKLKLRQLKIYKGTRAYQLRYYTSDSVKLFQFMYETYPTHTYLPRKLVTFKKFFKLRQRI</sequence>
<protein>
    <recommendedName>
        <fullName evidence="1">DOD-type homing endonuclease domain-containing protein</fullName>
    </recommendedName>
</protein>
<dbReference type="Pfam" id="PF00961">
    <property type="entry name" value="LAGLIDADG_1"/>
    <property type="match status" value="1"/>
</dbReference>
<dbReference type="InterPro" id="IPR004042">
    <property type="entry name" value="Intein_endonuc_central"/>
</dbReference>
<organism evidence="2 3">
    <name type="scientific">Candidatus Taylorbacteria bacterium RIFCSPHIGHO2_02_FULL_46_13</name>
    <dbReference type="NCBI Taxonomy" id="1802312"/>
    <lineage>
        <taxon>Bacteria</taxon>
        <taxon>Candidatus Tayloriibacteriota</taxon>
    </lineage>
</organism>
<reference evidence="2 3" key="1">
    <citation type="journal article" date="2016" name="Nat. Commun.">
        <title>Thousands of microbial genomes shed light on interconnected biogeochemical processes in an aquifer system.</title>
        <authorList>
            <person name="Anantharaman K."/>
            <person name="Brown C.T."/>
            <person name="Hug L.A."/>
            <person name="Sharon I."/>
            <person name="Castelle C.J."/>
            <person name="Probst A.J."/>
            <person name="Thomas B.C."/>
            <person name="Singh A."/>
            <person name="Wilkins M.J."/>
            <person name="Karaoz U."/>
            <person name="Brodie E.L."/>
            <person name="Williams K.H."/>
            <person name="Hubbard S.S."/>
            <person name="Banfield J.F."/>
        </authorList>
    </citation>
    <scope>NUCLEOTIDE SEQUENCE [LARGE SCALE GENOMIC DNA]</scope>
</reference>
<comment type="caution">
    <text evidence="2">The sequence shown here is derived from an EMBL/GenBank/DDBJ whole genome shotgun (WGS) entry which is preliminary data.</text>
</comment>
<dbReference type="InterPro" id="IPR004860">
    <property type="entry name" value="LAGLIDADG_dom"/>
</dbReference>
<dbReference type="SUPFAM" id="SSF55608">
    <property type="entry name" value="Homing endonucleases"/>
    <property type="match status" value="2"/>
</dbReference>
<dbReference type="AlphaFoldDB" id="A0A1G2MSU8"/>